<dbReference type="Pfam" id="PF00583">
    <property type="entry name" value="Acetyltransf_1"/>
    <property type="match status" value="1"/>
</dbReference>
<sequence length="204" mass="22718">MEEINLPVARADIAIAPLSLAENTTVLAYLTNLINTVYTKEEGEFWKEGLFSRCGPEDVRAYILAGQLAIAWRQGSTASQSPDTADLMGCVRVQMMDQRRGEFGVLVCDPTFRGAGVGRDLLAFAEDWARSQGAEVMELEVLCPDGGWEHDGKARLVAWYERVGYVLVRVSEVKDEFPWLADILARPAKVRVYQKPLQLLAQVL</sequence>
<organism evidence="2 3">
    <name type="scientific">Podospora didyma</name>
    <dbReference type="NCBI Taxonomy" id="330526"/>
    <lineage>
        <taxon>Eukaryota</taxon>
        <taxon>Fungi</taxon>
        <taxon>Dikarya</taxon>
        <taxon>Ascomycota</taxon>
        <taxon>Pezizomycotina</taxon>
        <taxon>Sordariomycetes</taxon>
        <taxon>Sordariomycetidae</taxon>
        <taxon>Sordariales</taxon>
        <taxon>Podosporaceae</taxon>
        <taxon>Podospora</taxon>
    </lineage>
</organism>
<reference evidence="2" key="2">
    <citation type="submission" date="2023-06" db="EMBL/GenBank/DDBJ databases">
        <authorList>
            <consortium name="Lawrence Berkeley National Laboratory"/>
            <person name="Haridas S."/>
            <person name="Hensen N."/>
            <person name="Bonometti L."/>
            <person name="Westerberg I."/>
            <person name="Brannstrom I.O."/>
            <person name="Guillou S."/>
            <person name="Cros-Aarteil S."/>
            <person name="Calhoun S."/>
            <person name="Kuo A."/>
            <person name="Mondo S."/>
            <person name="Pangilinan J."/>
            <person name="Riley R."/>
            <person name="LaButti K."/>
            <person name="Andreopoulos B."/>
            <person name="Lipzen A."/>
            <person name="Chen C."/>
            <person name="Yanf M."/>
            <person name="Daum C."/>
            <person name="Ng V."/>
            <person name="Clum A."/>
            <person name="Steindorff A."/>
            <person name="Ohm R."/>
            <person name="Martin F."/>
            <person name="Silar P."/>
            <person name="Natvig D."/>
            <person name="Lalanne C."/>
            <person name="Gautier V."/>
            <person name="Ament-velasquez S.L."/>
            <person name="Kruys A."/>
            <person name="Hutchinson M.I."/>
            <person name="Powell A.J."/>
            <person name="Barry K."/>
            <person name="Miller A.N."/>
            <person name="Grigoriev I.V."/>
            <person name="Debuchy R."/>
            <person name="Gladieux P."/>
            <person name="Thoren M.H."/>
            <person name="Johannesson H."/>
        </authorList>
    </citation>
    <scope>NUCLEOTIDE SEQUENCE</scope>
    <source>
        <strain evidence="2">CBS 232.78</strain>
    </source>
</reference>
<evidence type="ECO:0000313" key="2">
    <source>
        <dbReference type="EMBL" id="KAK3381150.1"/>
    </source>
</evidence>
<protein>
    <recommendedName>
        <fullName evidence="1">N-acetyltransferase domain-containing protein</fullName>
    </recommendedName>
</protein>
<dbReference type="AlphaFoldDB" id="A0AAE0NGP2"/>
<dbReference type="Gene3D" id="3.40.630.30">
    <property type="match status" value="1"/>
</dbReference>
<name>A0AAE0NGP2_9PEZI</name>
<proteinExistence type="predicted"/>
<dbReference type="InterPro" id="IPR016181">
    <property type="entry name" value="Acyl_CoA_acyltransferase"/>
</dbReference>
<comment type="caution">
    <text evidence="2">The sequence shown here is derived from an EMBL/GenBank/DDBJ whole genome shotgun (WGS) entry which is preliminary data.</text>
</comment>
<evidence type="ECO:0000259" key="1">
    <source>
        <dbReference type="PROSITE" id="PS51186"/>
    </source>
</evidence>
<dbReference type="PROSITE" id="PS51186">
    <property type="entry name" value="GNAT"/>
    <property type="match status" value="1"/>
</dbReference>
<dbReference type="SUPFAM" id="SSF55729">
    <property type="entry name" value="Acyl-CoA N-acyltransferases (Nat)"/>
    <property type="match status" value="1"/>
</dbReference>
<evidence type="ECO:0000313" key="3">
    <source>
        <dbReference type="Proteomes" id="UP001285441"/>
    </source>
</evidence>
<dbReference type="EMBL" id="JAULSW010000005">
    <property type="protein sequence ID" value="KAK3381150.1"/>
    <property type="molecule type" value="Genomic_DNA"/>
</dbReference>
<dbReference type="CDD" id="cd04301">
    <property type="entry name" value="NAT_SF"/>
    <property type="match status" value="1"/>
</dbReference>
<dbReference type="InterPro" id="IPR000182">
    <property type="entry name" value="GNAT_dom"/>
</dbReference>
<dbReference type="GO" id="GO:0016747">
    <property type="term" value="F:acyltransferase activity, transferring groups other than amino-acyl groups"/>
    <property type="evidence" value="ECO:0007669"/>
    <property type="project" value="InterPro"/>
</dbReference>
<reference evidence="2" key="1">
    <citation type="journal article" date="2023" name="Mol. Phylogenet. Evol.">
        <title>Genome-scale phylogeny and comparative genomics of the fungal order Sordariales.</title>
        <authorList>
            <person name="Hensen N."/>
            <person name="Bonometti L."/>
            <person name="Westerberg I."/>
            <person name="Brannstrom I.O."/>
            <person name="Guillou S."/>
            <person name="Cros-Aarteil S."/>
            <person name="Calhoun S."/>
            <person name="Haridas S."/>
            <person name="Kuo A."/>
            <person name="Mondo S."/>
            <person name="Pangilinan J."/>
            <person name="Riley R."/>
            <person name="LaButti K."/>
            <person name="Andreopoulos B."/>
            <person name="Lipzen A."/>
            <person name="Chen C."/>
            <person name="Yan M."/>
            <person name="Daum C."/>
            <person name="Ng V."/>
            <person name="Clum A."/>
            <person name="Steindorff A."/>
            <person name="Ohm R.A."/>
            <person name="Martin F."/>
            <person name="Silar P."/>
            <person name="Natvig D.O."/>
            <person name="Lalanne C."/>
            <person name="Gautier V."/>
            <person name="Ament-Velasquez S.L."/>
            <person name="Kruys A."/>
            <person name="Hutchinson M.I."/>
            <person name="Powell A.J."/>
            <person name="Barry K."/>
            <person name="Miller A.N."/>
            <person name="Grigoriev I.V."/>
            <person name="Debuchy R."/>
            <person name="Gladieux P."/>
            <person name="Hiltunen Thoren M."/>
            <person name="Johannesson H."/>
        </authorList>
    </citation>
    <scope>NUCLEOTIDE SEQUENCE</scope>
    <source>
        <strain evidence="2">CBS 232.78</strain>
    </source>
</reference>
<feature type="domain" description="N-acetyltransferase" evidence="1">
    <location>
        <begin position="13"/>
        <end position="189"/>
    </location>
</feature>
<keyword evidence="3" id="KW-1185">Reference proteome</keyword>
<dbReference type="Proteomes" id="UP001285441">
    <property type="component" value="Unassembled WGS sequence"/>
</dbReference>
<accession>A0AAE0NGP2</accession>
<gene>
    <name evidence="2" type="ORF">B0H63DRAFT_523884</name>
</gene>